<dbReference type="PROSITE" id="PS51257">
    <property type="entry name" value="PROKAR_LIPOPROTEIN"/>
    <property type="match status" value="1"/>
</dbReference>
<dbReference type="PANTHER" id="PTHR12526:SF600">
    <property type="entry name" value="GLYCOSYL TRANSFERASE GROUP 1"/>
    <property type="match status" value="1"/>
</dbReference>
<dbReference type="PANTHER" id="PTHR12526">
    <property type="entry name" value="GLYCOSYLTRANSFERASE"/>
    <property type="match status" value="1"/>
</dbReference>
<sequence length="383" mass="41483">MRLVIAKKLRFPQAAANHIQAVNMASAFASCGVETEIYPSLRGGDARALAAHLADDYAVDLPPALRVRAIPFHGPTLYDAVFHWRLLRAVRTPNTVLLAREAKPAALLLQLRRLTGRRAPVFFEMHQQRHEELTRKILAEAAGVVFIDEALQNWARERFGYTGPGVVVPSGFNPRIFAPADGGRASGGVDPVVNTGPITLCHFGSLTPEKGVAQLFDMLACLPERYRLLLVGGVSWPDMEDFRRRLHAVPDWEHRVLLAGRVAPTQVAAALREADVAVIPAPPGGEYFSQIKIYEALGLGLPLAVSPRTRLADGMREGVHHVAASGPDGNHLAEAVLALTTGADAPARLAAMRAANAALAAGFTWQARARHILDFMRATTTRT</sequence>
<dbReference type="EC" id="2.4.-.-" evidence="1"/>
<dbReference type="EMBL" id="CP133659">
    <property type="protein sequence ID" value="WMW66771.1"/>
    <property type="molecule type" value="Genomic_DNA"/>
</dbReference>
<organism evidence="1 2">
    <name type="scientific">Nitratidesulfovibrio liaohensis</name>
    <dbReference type="NCBI Taxonomy" id="2604158"/>
    <lineage>
        <taxon>Bacteria</taxon>
        <taxon>Pseudomonadati</taxon>
        <taxon>Thermodesulfobacteriota</taxon>
        <taxon>Desulfovibrionia</taxon>
        <taxon>Desulfovibrionales</taxon>
        <taxon>Desulfovibrionaceae</taxon>
        <taxon>Nitratidesulfovibrio</taxon>
    </lineage>
</organism>
<dbReference type="Proteomes" id="UP001180616">
    <property type="component" value="Chromosome"/>
</dbReference>
<keyword evidence="2" id="KW-1185">Reference proteome</keyword>
<reference evidence="1" key="1">
    <citation type="submission" date="2023-09" db="EMBL/GenBank/DDBJ databases">
        <authorList>
            <consortium name="CW5 consortium"/>
            <person name="Lu C.-W."/>
        </authorList>
    </citation>
    <scope>NUCLEOTIDE SEQUENCE</scope>
    <source>
        <strain evidence="1">KPS</strain>
    </source>
</reference>
<evidence type="ECO:0000313" key="2">
    <source>
        <dbReference type="Proteomes" id="UP001180616"/>
    </source>
</evidence>
<dbReference type="GO" id="GO:0016757">
    <property type="term" value="F:glycosyltransferase activity"/>
    <property type="evidence" value="ECO:0007669"/>
    <property type="project" value="UniProtKB-KW"/>
</dbReference>
<proteinExistence type="predicted"/>
<gene>
    <name evidence="1" type="ORF">KPS_001384</name>
</gene>
<dbReference type="RefSeq" id="WP_309542634.1">
    <property type="nucleotide sequence ID" value="NZ_CP133659.1"/>
</dbReference>
<name>A0ABY9R4U1_9BACT</name>
<accession>A0ABY9R4U1</accession>
<evidence type="ECO:0000313" key="1">
    <source>
        <dbReference type="EMBL" id="WMW66771.1"/>
    </source>
</evidence>
<keyword evidence="1" id="KW-0808">Transferase</keyword>
<dbReference type="Pfam" id="PF13692">
    <property type="entry name" value="Glyco_trans_1_4"/>
    <property type="match status" value="1"/>
</dbReference>
<keyword evidence="1" id="KW-0328">Glycosyltransferase</keyword>
<dbReference type="Gene3D" id="3.40.50.2000">
    <property type="entry name" value="Glycogen Phosphorylase B"/>
    <property type="match status" value="2"/>
</dbReference>
<protein>
    <submittedName>
        <fullName evidence="1">Glycosyltransferase</fullName>
        <ecNumber evidence="1">2.4.-.-</ecNumber>
    </submittedName>
</protein>
<dbReference type="SUPFAM" id="SSF53756">
    <property type="entry name" value="UDP-Glycosyltransferase/glycogen phosphorylase"/>
    <property type="match status" value="1"/>
</dbReference>